<organism evidence="3 4">
    <name type="scientific">Paragemmobacter ruber</name>
    <dbReference type="NCBI Taxonomy" id="1985673"/>
    <lineage>
        <taxon>Bacteria</taxon>
        <taxon>Pseudomonadati</taxon>
        <taxon>Pseudomonadota</taxon>
        <taxon>Alphaproteobacteria</taxon>
        <taxon>Rhodobacterales</taxon>
        <taxon>Paracoccaceae</taxon>
        <taxon>Paragemmobacter</taxon>
    </lineage>
</organism>
<evidence type="ECO:0000313" key="4">
    <source>
        <dbReference type="Proteomes" id="UP001517376"/>
    </source>
</evidence>
<gene>
    <name evidence="3" type="ORF">GU920_18815</name>
</gene>
<name>A0ABW9YBE9_9RHOB</name>
<dbReference type="InterPro" id="IPR052934">
    <property type="entry name" value="Methyl-DNA_Rec/Restrict_Enz"/>
</dbReference>
<dbReference type="InterPro" id="IPR046894">
    <property type="entry name" value="MTaX1"/>
</dbReference>
<dbReference type="EMBL" id="JAAATW010000008">
    <property type="protein sequence ID" value="NBE09599.1"/>
    <property type="molecule type" value="Genomic_DNA"/>
</dbReference>
<protein>
    <recommendedName>
        <fullName evidence="2">Methylase-associated X1 domain-containing protein</fullName>
    </recommendedName>
</protein>
<dbReference type="Gene3D" id="3.40.50.300">
    <property type="entry name" value="P-loop containing nucleotide triphosphate hydrolases"/>
    <property type="match status" value="1"/>
</dbReference>
<evidence type="ECO:0000259" key="2">
    <source>
        <dbReference type="Pfam" id="PF20296"/>
    </source>
</evidence>
<proteinExistence type="predicted"/>
<dbReference type="RefSeq" id="WP_161768653.1">
    <property type="nucleotide sequence ID" value="NZ_JAAATW010000008.1"/>
</dbReference>
<dbReference type="PANTHER" id="PTHR37291:SF1">
    <property type="entry name" value="TYPE IV METHYL-DIRECTED RESTRICTION ENZYME ECOKMCRB SUBUNIT"/>
    <property type="match status" value="1"/>
</dbReference>
<keyword evidence="4" id="KW-1185">Reference proteome</keyword>
<dbReference type="Pfam" id="PF20296">
    <property type="entry name" value="MTaX1"/>
    <property type="match status" value="1"/>
</dbReference>
<feature type="domain" description="Methylase-associated X1" evidence="2">
    <location>
        <begin position="81"/>
        <end position="182"/>
    </location>
</feature>
<accession>A0ABW9YBE9</accession>
<evidence type="ECO:0000256" key="1">
    <source>
        <dbReference type="SAM" id="MobiDB-lite"/>
    </source>
</evidence>
<sequence>MPLQTNATGEIFQGNDPAHPNPEQVLEFLRQSLISNGWTGQVSPAERAVGSRGVKFLANISKAGTAYTLEIFVFRNLAWAHRRDSEKRIQLTEDYDHHADEFQRAYDGNRYCLLLGIYAPSPDEVVFCAWKPSGYLEHANPTSCYTTVEVIRDAYLFGFGSTLDKKQRRTYAFRPNFFHYYISNISRLHSEGAIGDPPDEPEEDADQAPRLSGGSNIIRYGAPGTGKSYAIDQEIEGHRNFRTVFHPTLEQSDFFGSLKPVVVDEKVLYRFTPGPFCLALADAVNNPTQRVNLIIEELNRGPAAAIFGDIFLLLDRQSNGSGVYDIASPSPEFTQWFETTTGSIDGRVRMPSNLWLLATMNSADQGVFPLDTAFRRRWAQVYEPLNFDQAPEISFNVAIQGGGSNEVPWRVLAVEINAILTQRLMIAEDRLLGPWFVKAEDRNADGSIPGKVLLYLWDDVLRHHGREEIFSSDVHTYGELVLFMLEGRPILSNGLLLRLAERVVDAGPAALGADIAGRRIGADPAEAQKDPVAPPPEAQ</sequence>
<feature type="compositionally biased region" description="Acidic residues" evidence="1">
    <location>
        <begin position="197"/>
        <end position="206"/>
    </location>
</feature>
<dbReference type="PANTHER" id="PTHR37291">
    <property type="entry name" value="5-METHYLCYTOSINE-SPECIFIC RESTRICTION ENZYME B"/>
    <property type="match status" value="1"/>
</dbReference>
<evidence type="ECO:0000313" key="3">
    <source>
        <dbReference type="EMBL" id="NBE09599.1"/>
    </source>
</evidence>
<comment type="caution">
    <text evidence="3">The sequence shown here is derived from an EMBL/GenBank/DDBJ whole genome shotgun (WGS) entry which is preliminary data.</text>
</comment>
<dbReference type="Proteomes" id="UP001517376">
    <property type="component" value="Unassembled WGS sequence"/>
</dbReference>
<dbReference type="InterPro" id="IPR027417">
    <property type="entry name" value="P-loop_NTPase"/>
</dbReference>
<feature type="region of interest" description="Disordered" evidence="1">
    <location>
        <begin position="191"/>
        <end position="217"/>
    </location>
</feature>
<reference evidence="4" key="1">
    <citation type="submission" date="2020-01" db="EMBL/GenBank/DDBJ databases">
        <title>Sphingomonas sp. strain CSW-10.</title>
        <authorList>
            <person name="Chen W.-M."/>
        </authorList>
    </citation>
    <scope>NUCLEOTIDE SEQUENCE [LARGE SCALE GENOMIC DNA]</scope>
    <source>
        <strain evidence="4">CCP-1</strain>
    </source>
</reference>